<dbReference type="GO" id="GO:0006357">
    <property type="term" value="P:regulation of transcription by RNA polymerase II"/>
    <property type="evidence" value="ECO:0007669"/>
    <property type="project" value="TreeGrafter"/>
</dbReference>
<dbReference type="GO" id="GO:0005783">
    <property type="term" value="C:endoplasmic reticulum"/>
    <property type="evidence" value="ECO:0007669"/>
    <property type="project" value="TreeGrafter"/>
</dbReference>
<dbReference type="GO" id="GO:0030968">
    <property type="term" value="P:endoplasmic reticulum unfolded protein response"/>
    <property type="evidence" value="ECO:0007669"/>
    <property type="project" value="TreeGrafter"/>
</dbReference>
<protein>
    <recommendedName>
        <fullName evidence="4">Opi1-domain-containing protein</fullName>
    </recommendedName>
</protein>
<dbReference type="PANTHER" id="PTHR38406">
    <property type="entry name" value="TRANSCRIPTIONAL REPRESSOR OPI1"/>
    <property type="match status" value="1"/>
</dbReference>
<feature type="region of interest" description="Disordered" evidence="1">
    <location>
        <begin position="79"/>
        <end position="159"/>
    </location>
</feature>
<evidence type="ECO:0008006" key="4">
    <source>
        <dbReference type="Google" id="ProtNLM"/>
    </source>
</evidence>
<feature type="region of interest" description="Disordered" evidence="1">
    <location>
        <begin position="260"/>
        <end position="295"/>
    </location>
</feature>
<gene>
    <name evidence="2" type="ORF">D9757_001204</name>
</gene>
<dbReference type="GO" id="GO:0005634">
    <property type="term" value="C:nucleus"/>
    <property type="evidence" value="ECO:0007669"/>
    <property type="project" value="TreeGrafter"/>
</dbReference>
<feature type="compositionally biased region" description="Polar residues" evidence="1">
    <location>
        <begin position="518"/>
        <end position="534"/>
    </location>
</feature>
<dbReference type="OrthoDB" id="2441642at2759"/>
<feature type="compositionally biased region" description="Basic and acidic residues" evidence="1">
    <location>
        <begin position="112"/>
        <end position="128"/>
    </location>
</feature>
<name>A0A8H5I140_9AGAR</name>
<dbReference type="PANTHER" id="PTHR38406:SF1">
    <property type="entry name" value="TRANSCRIPTIONAL REPRESSOR OPI1"/>
    <property type="match status" value="1"/>
</dbReference>
<evidence type="ECO:0000313" key="3">
    <source>
        <dbReference type="Proteomes" id="UP000518752"/>
    </source>
</evidence>
<feature type="region of interest" description="Disordered" evidence="1">
    <location>
        <begin position="372"/>
        <end position="438"/>
    </location>
</feature>
<dbReference type="Pfam" id="PF08618">
    <property type="entry name" value="Opi1"/>
    <property type="match status" value="1"/>
</dbReference>
<sequence length="655" mass="70906">MVTLPPMCLISIRPMDDEQNFSYSPLSPCRYSHVLLERSGMPSMRNATDLDDFIQLPRIRGPDLIQSLPSLRELRIGQLDKYRRPLQSPSDRQDPEGTSKDPRMSFGSGDSAGRKDVRERGEDVDKWVRSASYHAPRSPSRSQGSLSPRSSTPKRASDSQDLFDADVDLAHPADVHRGLSPPSYRQESAQDNRNQQVVPRTRIHNFLVEAGGLGIALSEESMRKLRYVLQWLQYATNRIDQQILAIRDFTESLQQNYFYPPVTTSTPGGSMHHHSRSSSGSFSSESQAQAISSAHMRKLTSLRRDVVQTVRQVVNIVSKHGGGAALPEPAQNAMKGFILKLPKRVKEAMRMGAPPSDTSAGMGAAAATAGASTNIGGVNGNEKDSITAAASGRARSERRSGASRRTRLDRGVGGSLSATQSPASSTTNSPAHSPRMFSSRSLRSFTDDDQSSSSSSRHAASQQTMSAGMAVVAAQRILTLATESLDMMHGVTGIVKDSLDRADAWVEKLKIVGIQRGNGPSESQPVTSLDSGSDNHGLDLPPSALPDRDQDSDSALLSPLSMSLSLGRSRRGSIGNNLGSSVPSTPGFSGYPGLYQSSGNTPFYDTHVLPVDAPSPEVGLGMRRMSIRGDDDIIKKELEEAKMEVDEVTFGKRLH</sequence>
<dbReference type="EMBL" id="JAACJN010000003">
    <property type="protein sequence ID" value="KAF5393071.1"/>
    <property type="molecule type" value="Genomic_DNA"/>
</dbReference>
<feature type="region of interest" description="Disordered" evidence="1">
    <location>
        <begin position="173"/>
        <end position="196"/>
    </location>
</feature>
<comment type="caution">
    <text evidence="2">The sequence shown here is derived from an EMBL/GenBank/DDBJ whole genome shotgun (WGS) entry which is preliminary data.</text>
</comment>
<organism evidence="2 3">
    <name type="scientific">Collybiopsis confluens</name>
    <dbReference type="NCBI Taxonomy" id="2823264"/>
    <lineage>
        <taxon>Eukaryota</taxon>
        <taxon>Fungi</taxon>
        <taxon>Dikarya</taxon>
        <taxon>Basidiomycota</taxon>
        <taxon>Agaricomycotina</taxon>
        <taxon>Agaricomycetes</taxon>
        <taxon>Agaricomycetidae</taxon>
        <taxon>Agaricales</taxon>
        <taxon>Marasmiineae</taxon>
        <taxon>Omphalotaceae</taxon>
        <taxon>Collybiopsis</taxon>
    </lineage>
</organism>
<dbReference type="GO" id="GO:0003714">
    <property type="term" value="F:transcription corepressor activity"/>
    <property type="evidence" value="ECO:0007669"/>
    <property type="project" value="InterPro"/>
</dbReference>
<reference evidence="2 3" key="1">
    <citation type="journal article" date="2020" name="ISME J.">
        <title>Uncovering the hidden diversity of litter-decomposition mechanisms in mushroom-forming fungi.</title>
        <authorList>
            <person name="Floudas D."/>
            <person name="Bentzer J."/>
            <person name="Ahren D."/>
            <person name="Johansson T."/>
            <person name="Persson P."/>
            <person name="Tunlid A."/>
        </authorList>
    </citation>
    <scope>NUCLEOTIDE SEQUENCE [LARGE SCALE GENOMIC DNA]</scope>
    <source>
        <strain evidence="2 3">CBS 406.79</strain>
    </source>
</reference>
<feature type="region of interest" description="Disordered" evidence="1">
    <location>
        <begin position="515"/>
        <end position="555"/>
    </location>
</feature>
<feature type="compositionally biased region" description="Low complexity" evidence="1">
    <location>
        <begin position="277"/>
        <end position="294"/>
    </location>
</feature>
<feature type="compositionally biased region" description="Basic and acidic residues" evidence="1">
    <location>
        <begin position="91"/>
        <end position="103"/>
    </location>
</feature>
<accession>A0A8H5I140</accession>
<evidence type="ECO:0000256" key="1">
    <source>
        <dbReference type="SAM" id="MobiDB-lite"/>
    </source>
</evidence>
<dbReference type="AlphaFoldDB" id="A0A8H5I140"/>
<keyword evidence="3" id="KW-1185">Reference proteome</keyword>
<proteinExistence type="predicted"/>
<feature type="compositionally biased region" description="Low complexity" evidence="1">
    <location>
        <begin position="136"/>
        <end position="151"/>
    </location>
</feature>
<feature type="region of interest" description="Disordered" evidence="1">
    <location>
        <begin position="443"/>
        <end position="462"/>
    </location>
</feature>
<dbReference type="GO" id="GO:0008654">
    <property type="term" value="P:phospholipid biosynthetic process"/>
    <property type="evidence" value="ECO:0007669"/>
    <property type="project" value="TreeGrafter"/>
</dbReference>
<dbReference type="InterPro" id="IPR013927">
    <property type="entry name" value="TF_Opi1_Ccg-8"/>
</dbReference>
<evidence type="ECO:0000313" key="2">
    <source>
        <dbReference type="EMBL" id="KAF5393071.1"/>
    </source>
</evidence>
<feature type="compositionally biased region" description="Polar residues" evidence="1">
    <location>
        <begin position="183"/>
        <end position="196"/>
    </location>
</feature>
<feature type="compositionally biased region" description="Basic and acidic residues" evidence="1">
    <location>
        <begin position="394"/>
        <end position="410"/>
    </location>
</feature>
<dbReference type="Proteomes" id="UP000518752">
    <property type="component" value="Unassembled WGS sequence"/>
</dbReference>
<feature type="compositionally biased region" description="Polar residues" evidence="1">
    <location>
        <begin position="416"/>
        <end position="438"/>
    </location>
</feature>